<organism evidence="9 10">
    <name type="scientific">Alkalihalophilus marmarensis DSM 21297</name>
    <dbReference type="NCBI Taxonomy" id="1188261"/>
    <lineage>
        <taxon>Bacteria</taxon>
        <taxon>Bacillati</taxon>
        <taxon>Bacillota</taxon>
        <taxon>Bacilli</taxon>
        <taxon>Bacillales</taxon>
        <taxon>Bacillaceae</taxon>
        <taxon>Alkalihalophilus</taxon>
    </lineage>
</organism>
<accession>U6SIP2</accession>
<feature type="transmembrane region" description="Helical" evidence="7">
    <location>
        <begin position="68"/>
        <end position="92"/>
    </location>
</feature>
<dbReference type="GO" id="GO:0005886">
    <property type="term" value="C:plasma membrane"/>
    <property type="evidence" value="ECO:0007669"/>
    <property type="project" value="UniProtKB-SubCell"/>
</dbReference>
<keyword evidence="3" id="KW-1003">Cell membrane</keyword>
<dbReference type="InterPro" id="IPR050366">
    <property type="entry name" value="BP-dependent_transpt_permease"/>
</dbReference>
<evidence type="ECO:0000256" key="2">
    <source>
        <dbReference type="ARBA" id="ARBA00022448"/>
    </source>
</evidence>
<dbReference type="PANTHER" id="PTHR43386:SF1">
    <property type="entry name" value="D,D-DIPEPTIDE TRANSPORT SYSTEM PERMEASE PROTEIN DDPC-RELATED"/>
    <property type="match status" value="1"/>
</dbReference>
<dbReference type="AlphaFoldDB" id="U6SIP2"/>
<dbReference type="PROSITE" id="PS50928">
    <property type="entry name" value="ABC_TM1"/>
    <property type="match status" value="1"/>
</dbReference>
<comment type="subcellular location">
    <subcellularLocation>
        <location evidence="1 7">Cell membrane</location>
        <topology evidence="1 7">Multi-pass membrane protein</topology>
    </subcellularLocation>
</comment>
<evidence type="ECO:0000313" key="10">
    <source>
        <dbReference type="Proteomes" id="UP000017170"/>
    </source>
</evidence>
<keyword evidence="2 7" id="KW-0813">Transport</keyword>
<keyword evidence="6 7" id="KW-0472">Membrane</keyword>
<comment type="caution">
    <text evidence="9">The sequence shown here is derived from an EMBL/GenBank/DDBJ whole genome shotgun (WGS) entry which is preliminary data.</text>
</comment>
<keyword evidence="10" id="KW-1185">Reference proteome</keyword>
<dbReference type="Pfam" id="PF00528">
    <property type="entry name" value="BPD_transp_1"/>
    <property type="match status" value="1"/>
</dbReference>
<comment type="similarity">
    <text evidence="7">Belongs to the binding-protein-dependent transport system permease family.</text>
</comment>
<feature type="domain" description="ABC transmembrane type-1" evidence="8">
    <location>
        <begin position="63"/>
        <end position="252"/>
    </location>
</feature>
<dbReference type="SUPFAM" id="SSF161098">
    <property type="entry name" value="MetI-like"/>
    <property type="match status" value="1"/>
</dbReference>
<feature type="transmembrane region" description="Helical" evidence="7">
    <location>
        <begin position="225"/>
        <end position="247"/>
    </location>
</feature>
<sequence length="263" mass="29230">MKKKLSIIGLLSLVIVGLLAPWIVPHDPLFINLDNRLAPPGFTYLFGTDHLGRCIFSRIIYGIRVTVFAASIIMVITVMISLPLSLITGYLRGSTDNLFMRVIDGMYAIPDFVLTLAIVGMLGPSFINMIIAIVIVRWTDYVRLFRSFVIKASKEDYIAYARIAGNSHIRILSMYILPHIFPMVLVYAALDVGRIVLLISGLSFLGVGAQPPMPEWGVMLQDATGYFQVAPHVMLFPGLAIVFFVYLSQLVSNQFQNSTAKEV</sequence>
<evidence type="ECO:0000256" key="7">
    <source>
        <dbReference type="RuleBase" id="RU363032"/>
    </source>
</evidence>
<evidence type="ECO:0000256" key="1">
    <source>
        <dbReference type="ARBA" id="ARBA00004651"/>
    </source>
</evidence>
<gene>
    <name evidence="9" type="ORF">A33I_01770</name>
</gene>
<feature type="transmembrane region" description="Helical" evidence="7">
    <location>
        <begin position="112"/>
        <end position="136"/>
    </location>
</feature>
<dbReference type="EMBL" id="ATAE01000056">
    <property type="protein sequence ID" value="ERN51428.1"/>
    <property type="molecule type" value="Genomic_DNA"/>
</dbReference>
<dbReference type="RefSeq" id="WP_022629742.1">
    <property type="nucleotide sequence ID" value="NZ_ATAE01000056.1"/>
</dbReference>
<evidence type="ECO:0000256" key="6">
    <source>
        <dbReference type="ARBA" id="ARBA00023136"/>
    </source>
</evidence>
<dbReference type="CDD" id="cd06261">
    <property type="entry name" value="TM_PBP2"/>
    <property type="match status" value="1"/>
</dbReference>
<reference evidence="9 10" key="1">
    <citation type="journal article" date="2013" name="Genome Announc.">
        <title>Genome Sequence of the Extreme Obligate Alkaliphile Bacillus marmarensis Strain DSM 21297.</title>
        <authorList>
            <person name="Wernick D.G."/>
            <person name="Choi K.Y."/>
            <person name="Tat C.A."/>
            <person name="Lafontaine Rivera J.G."/>
            <person name="Liao J.C."/>
        </authorList>
    </citation>
    <scope>NUCLEOTIDE SEQUENCE [LARGE SCALE GENOMIC DNA]</scope>
    <source>
        <strain evidence="9 10">DSM 21297</strain>
    </source>
</reference>
<dbReference type="Gene3D" id="1.10.3720.10">
    <property type="entry name" value="MetI-like"/>
    <property type="match status" value="1"/>
</dbReference>
<evidence type="ECO:0000313" key="9">
    <source>
        <dbReference type="EMBL" id="ERN51428.1"/>
    </source>
</evidence>
<name>U6SIP2_9BACI</name>
<keyword evidence="5 7" id="KW-1133">Transmembrane helix</keyword>
<evidence type="ECO:0000256" key="4">
    <source>
        <dbReference type="ARBA" id="ARBA00022692"/>
    </source>
</evidence>
<evidence type="ECO:0000256" key="3">
    <source>
        <dbReference type="ARBA" id="ARBA00022475"/>
    </source>
</evidence>
<protein>
    <recommendedName>
        <fullName evidence="8">ABC transmembrane type-1 domain-containing protein</fullName>
    </recommendedName>
</protein>
<proteinExistence type="inferred from homology"/>
<dbReference type="GO" id="GO:0055085">
    <property type="term" value="P:transmembrane transport"/>
    <property type="evidence" value="ECO:0007669"/>
    <property type="project" value="InterPro"/>
</dbReference>
<dbReference type="InterPro" id="IPR000515">
    <property type="entry name" value="MetI-like"/>
</dbReference>
<evidence type="ECO:0000256" key="5">
    <source>
        <dbReference type="ARBA" id="ARBA00022989"/>
    </source>
</evidence>
<dbReference type="InterPro" id="IPR035906">
    <property type="entry name" value="MetI-like_sf"/>
</dbReference>
<evidence type="ECO:0000259" key="8">
    <source>
        <dbReference type="PROSITE" id="PS50928"/>
    </source>
</evidence>
<keyword evidence="4 7" id="KW-0812">Transmembrane</keyword>
<dbReference type="Proteomes" id="UP000017170">
    <property type="component" value="Unassembled WGS sequence"/>
</dbReference>
<dbReference type="PATRIC" id="fig|1188261.3.peg.3744"/>
<dbReference type="PANTHER" id="PTHR43386">
    <property type="entry name" value="OLIGOPEPTIDE TRANSPORT SYSTEM PERMEASE PROTEIN APPC"/>
    <property type="match status" value="1"/>
</dbReference>